<dbReference type="HAMAP" id="MF_00244">
    <property type="entry name" value="NaMN_adenylyltr"/>
    <property type="match status" value="1"/>
</dbReference>
<dbReference type="InterPro" id="IPR014729">
    <property type="entry name" value="Rossmann-like_a/b/a_fold"/>
</dbReference>
<dbReference type="RefSeq" id="WP_074838910.1">
    <property type="nucleotide sequence ID" value="NZ_CP047056.1"/>
</dbReference>
<dbReference type="OrthoDB" id="5295945at2"/>
<keyword evidence="5 11" id="KW-0808">Transferase</keyword>
<evidence type="ECO:0000256" key="6">
    <source>
        <dbReference type="ARBA" id="ARBA00022695"/>
    </source>
</evidence>
<dbReference type="PANTHER" id="PTHR39321:SF3">
    <property type="entry name" value="PHOSPHOPANTETHEINE ADENYLYLTRANSFERASE"/>
    <property type="match status" value="1"/>
</dbReference>
<protein>
    <recommendedName>
        <fullName evidence="11">Probable nicotinate-nucleotide adenylyltransferase</fullName>
        <ecNumber evidence="11">2.7.7.18</ecNumber>
    </recommendedName>
    <alternativeName>
        <fullName evidence="11">Deamido-NAD(+) diphosphorylase</fullName>
    </alternativeName>
    <alternativeName>
        <fullName evidence="11">Deamido-NAD(+) pyrophosphorylase</fullName>
    </alternativeName>
    <alternativeName>
        <fullName evidence="11">Nicotinate mononucleotide adenylyltransferase</fullName>
        <shortName evidence="11">NaMN adenylyltransferase</shortName>
    </alternativeName>
</protein>
<comment type="similarity">
    <text evidence="3 11">Belongs to the NadD family.</text>
</comment>
<keyword evidence="9 11" id="KW-0520">NAD</keyword>
<organism evidence="13 14">
    <name type="scientific">Succinivibrio dextrinosolvens</name>
    <dbReference type="NCBI Taxonomy" id="83771"/>
    <lineage>
        <taxon>Bacteria</taxon>
        <taxon>Pseudomonadati</taxon>
        <taxon>Pseudomonadota</taxon>
        <taxon>Gammaproteobacteria</taxon>
        <taxon>Aeromonadales</taxon>
        <taxon>Succinivibrionaceae</taxon>
        <taxon>Succinivibrio</taxon>
    </lineage>
</organism>
<name>A0A662Z759_9GAMM</name>
<keyword evidence="6 11" id="KW-0548">Nucleotidyltransferase</keyword>
<comment type="catalytic activity">
    <reaction evidence="10 11">
        <text>nicotinate beta-D-ribonucleotide + ATP + H(+) = deamido-NAD(+) + diphosphate</text>
        <dbReference type="Rhea" id="RHEA:22860"/>
        <dbReference type="ChEBI" id="CHEBI:15378"/>
        <dbReference type="ChEBI" id="CHEBI:30616"/>
        <dbReference type="ChEBI" id="CHEBI:33019"/>
        <dbReference type="ChEBI" id="CHEBI:57502"/>
        <dbReference type="ChEBI" id="CHEBI:58437"/>
        <dbReference type="EC" id="2.7.7.18"/>
    </reaction>
</comment>
<dbReference type="GO" id="GO:0009435">
    <property type="term" value="P:NAD+ biosynthetic process"/>
    <property type="evidence" value="ECO:0007669"/>
    <property type="project" value="UniProtKB-UniRule"/>
</dbReference>
<sequence>MEKTIKKIGVLGGSFNPPHNDHIRIAEYIRNRLDLDLFLIVPNALPPHKDTCHVEFSHRRRMLQILTENHSALQISDLEKDPNVPHYTIDLIDKIKSEYPQSTVFFCMGMDSLIYLDKWRNGLDITDKCNIVVIGRKGYSVDDSNPEVKDYLKTHAVYESDSTFSEKLNEKKGNCFLLKECFNDVSSSKIRQEFEEYYKTAEQHMDLAEYADKFPYSLTYLDRGIIEYIVKNSLYRKRES</sequence>
<dbReference type="Gene3D" id="3.40.50.620">
    <property type="entry name" value="HUPs"/>
    <property type="match status" value="1"/>
</dbReference>
<evidence type="ECO:0000256" key="1">
    <source>
        <dbReference type="ARBA" id="ARBA00002324"/>
    </source>
</evidence>
<keyword evidence="14" id="KW-1185">Reference proteome</keyword>
<dbReference type="GO" id="GO:0004515">
    <property type="term" value="F:nicotinate-nucleotide adenylyltransferase activity"/>
    <property type="evidence" value="ECO:0007669"/>
    <property type="project" value="UniProtKB-UniRule"/>
</dbReference>
<dbReference type="AlphaFoldDB" id="A0A662Z759"/>
<evidence type="ECO:0000256" key="8">
    <source>
        <dbReference type="ARBA" id="ARBA00022840"/>
    </source>
</evidence>
<dbReference type="InterPro" id="IPR004821">
    <property type="entry name" value="Cyt_trans-like"/>
</dbReference>
<evidence type="ECO:0000256" key="2">
    <source>
        <dbReference type="ARBA" id="ARBA00005019"/>
    </source>
</evidence>
<dbReference type="Pfam" id="PF01467">
    <property type="entry name" value="CTP_transf_like"/>
    <property type="match status" value="1"/>
</dbReference>
<evidence type="ECO:0000256" key="11">
    <source>
        <dbReference type="HAMAP-Rule" id="MF_00244"/>
    </source>
</evidence>
<dbReference type="PANTHER" id="PTHR39321">
    <property type="entry name" value="NICOTINATE-NUCLEOTIDE ADENYLYLTRANSFERASE-RELATED"/>
    <property type="match status" value="1"/>
</dbReference>
<dbReference type="NCBIfam" id="TIGR00482">
    <property type="entry name" value="nicotinate (nicotinamide) nucleotide adenylyltransferase"/>
    <property type="match status" value="1"/>
</dbReference>
<dbReference type="GO" id="GO:0005524">
    <property type="term" value="F:ATP binding"/>
    <property type="evidence" value="ECO:0007669"/>
    <property type="project" value="UniProtKB-KW"/>
</dbReference>
<keyword evidence="7 11" id="KW-0547">Nucleotide-binding</keyword>
<evidence type="ECO:0000256" key="10">
    <source>
        <dbReference type="ARBA" id="ARBA00048721"/>
    </source>
</evidence>
<dbReference type="UniPathway" id="UPA00253">
    <property type="reaction ID" value="UER00332"/>
</dbReference>
<keyword evidence="8 11" id="KW-0067">ATP-binding</keyword>
<evidence type="ECO:0000256" key="5">
    <source>
        <dbReference type="ARBA" id="ARBA00022679"/>
    </source>
</evidence>
<evidence type="ECO:0000313" key="13">
    <source>
        <dbReference type="EMBL" id="SFJ84809.1"/>
    </source>
</evidence>
<proteinExistence type="inferred from homology"/>
<comment type="pathway">
    <text evidence="2 11">Cofactor biosynthesis; NAD(+) biosynthesis; deamido-NAD(+) from nicotinate D-ribonucleotide: step 1/1.</text>
</comment>
<evidence type="ECO:0000256" key="4">
    <source>
        <dbReference type="ARBA" id="ARBA00022642"/>
    </source>
</evidence>
<evidence type="ECO:0000259" key="12">
    <source>
        <dbReference type="Pfam" id="PF01467"/>
    </source>
</evidence>
<dbReference type="CDD" id="cd02165">
    <property type="entry name" value="NMNAT"/>
    <property type="match status" value="1"/>
</dbReference>
<accession>A0A662Z759</accession>
<evidence type="ECO:0000256" key="3">
    <source>
        <dbReference type="ARBA" id="ARBA00009014"/>
    </source>
</evidence>
<feature type="domain" description="Cytidyltransferase-like" evidence="12">
    <location>
        <begin position="10"/>
        <end position="192"/>
    </location>
</feature>
<evidence type="ECO:0000256" key="9">
    <source>
        <dbReference type="ARBA" id="ARBA00023027"/>
    </source>
</evidence>
<keyword evidence="4 11" id="KW-0662">Pyridine nucleotide biosynthesis</keyword>
<dbReference type="InterPro" id="IPR005248">
    <property type="entry name" value="NadD/NMNAT"/>
</dbReference>
<evidence type="ECO:0000256" key="7">
    <source>
        <dbReference type="ARBA" id="ARBA00022741"/>
    </source>
</evidence>
<reference evidence="13 14" key="1">
    <citation type="submission" date="2016-10" db="EMBL/GenBank/DDBJ databases">
        <authorList>
            <person name="Varghese N."/>
            <person name="Submissions S."/>
        </authorList>
    </citation>
    <scope>NUCLEOTIDE SEQUENCE [LARGE SCALE GENOMIC DNA]</scope>
    <source>
        <strain evidence="13 14">22B</strain>
    </source>
</reference>
<dbReference type="EMBL" id="FOSF01000004">
    <property type="protein sequence ID" value="SFJ84809.1"/>
    <property type="molecule type" value="Genomic_DNA"/>
</dbReference>
<comment type="function">
    <text evidence="1 11">Catalyzes the reversible adenylation of nicotinate mononucleotide (NaMN) to nicotinic acid adenine dinucleotide (NaAD).</text>
</comment>
<dbReference type="SUPFAM" id="SSF52374">
    <property type="entry name" value="Nucleotidylyl transferase"/>
    <property type="match status" value="1"/>
</dbReference>
<evidence type="ECO:0000313" key="14">
    <source>
        <dbReference type="Proteomes" id="UP000243374"/>
    </source>
</evidence>
<dbReference type="Proteomes" id="UP000243374">
    <property type="component" value="Unassembled WGS sequence"/>
</dbReference>
<dbReference type="EC" id="2.7.7.18" evidence="11"/>
<gene>
    <name evidence="11" type="primary">nadD</name>
    <name evidence="13" type="ORF">SAMN04487865_100465</name>
</gene>